<protein>
    <submittedName>
        <fullName evidence="2">Cyclic di-GMP phosphodiesterase response regulator RpfG</fullName>
        <ecNumber evidence="2">3.1.4.52</ecNumber>
    </submittedName>
</protein>
<dbReference type="AlphaFoldDB" id="A0A485M3R9"/>
<name>A0A485M3R9_9ZZZZ</name>
<accession>A0A485M3R9</accession>
<feature type="domain" description="HD-GYP" evidence="1">
    <location>
        <begin position="136"/>
        <end position="326"/>
    </location>
</feature>
<dbReference type="PROSITE" id="PS51832">
    <property type="entry name" value="HD_GYP"/>
    <property type="match status" value="1"/>
</dbReference>
<sequence>MSPLDKNTGQDTGIVFRDLPLSIMRINERYDFDIYLQIRGHYRLFAAKGALFTDQHTKLLKDGSIRLYVKDEEWGRVEEYQTNYLSRILADPAVDSHDKASVAYTASMKSIREIFQSVEPRTIQDVEKNAEEMVRLILSEDEVMENLIWIESHDHFTYQHSVRVGIYATALTIKLFSSKLTKQEMAALSAGYFLHDIGMAQVPMKILEKSSPLTPSEWGLIRMHPMWGYDRLLETGHLTPEAAAIVLSHHERHDGSGYPFAREGDGIPTYAKICAIADTFESLTASRPYRESIRPFHALKIMQQEMAQEFDAEMFKAFILLLGPGG</sequence>
<proteinExistence type="predicted"/>
<evidence type="ECO:0000313" key="2">
    <source>
        <dbReference type="EMBL" id="VFU16205.1"/>
    </source>
</evidence>
<dbReference type="Pfam" id="PF13487">
    <property type="entry name" value="HD_5"/>
    <property type="match status" value="1"/>
</dbReference>
<dbReference type="EC" id="3.1.4.52" evidence="2"/>
<dbReference type="InterPro" id="IPR003607">
    <property type="entry name" value="HD/PDEase_dom"/>
</dbReference>
<dbReference type="EMBL" id="CAADRM010000117">
    <property type="protein sequence ID" value="VFU16205.1"/>
    <property type="molecule type" value="Genomic_DNA"/>
</dbReference>
<dbReference type="GO" id="GO:0071111">
    <property type="term" value="F:cyclic-guanylate-specific phosphodiesterase activity"/>
    <property type="evidence" value="ECO:0007669"/>
    <property type="project" value="UniProtKB-EC"/>
</dbReference>
<gene>
    <name evidence="2" type="primary">rpfG</name>
    <name evidence="2" type="ORF">SCFA_520011</name>
</gene>
<dbReference type="CDD" id="cd00077">
    <property type="entry name" value="HDc"/>
    <property type="match status" value="1"/>
</dbReference>
<dbReference type="PANTHER" id="PTHR43155">
    <property type="entry name" value="CYCLIC DI-GMP PHOSPHODIESTERASE PA4108-RELATED"/>
    <property type="match status" value="1"/>
</dbReference>
<organism evidence="2">
    <name type="scientific">anaerobic digester metagenome</name>
    <dbReference type="NCBI Taxonomy" id="1263854"/>
    <lineage>
        <taxon>unclassified sequences</taxon>
        <taxon>metagenomes</taxon>
        <taxon>ecological metagenomes</taxon>
    </lineage>
</organism>
<reference evidence="2" key="1">
    <citation type="submission" date="2019-03" db="EMBL/GenBank/DDBJ databases">
        <authorList>
            <person name="Hao L."/>
        </authorList>
    </citation>
    <scope>NUCLEOTIDE SEQUENCE</scope>
</reference>
<dbReference type="InterPro" id="IPR037522">
    <property type="entry name" value="HD_GYP_dom"/>
</dbReference>
<evidence type="ECO:0000259" key="1">
    <source>
        <dbReference type="PROSITE" id="PS51832"/>
    </source>
</evidence>
<dbReference type="SMART" id="SM00471">
    <property type="entry name" value="HDc"/>
    <property type="match status" value="1"/>
</dbReference>
<dbReference type="Gene3D" id="1.10.3210.10">
    <property type="entry name" value="Hypothetical protein af1432"/>
    <property type="match status" value="1"/>
</dbReference>
<dbReference type="PANTHER" id="PTHR43155:SF2">
    <property type="entry name" value="CYCLIC DI-GMP PHOSPHODIESTERASE PA4108"/>
    <property type="match status" value="1"/>
</dbReference>
<keyword evidence="2" id="KW-0378">Hydrolase</keyword>
<dbReference type="SUPFAM" id="SSF109604">
    <property type="entry name" value="HD-domain/PDEase-like"/>
    <property type="match status" value="1"/>
</dbReference>